<keyword evidence="5 6" id="KW-0804">Transcription</keyword>
<name>K2PIH6_9LACT</name>
<dbReference type="GO" id="GO:0031564">
    <property type="term" value="P:transcription antitermination"/>
    <property type="evidence" value="ECO:0007669"/>
    <property type="project" value="UniProtKB-KW"/>
</dbReference>
<dbReference type="NCBIfam" id="TIGR01951">
    <property type="entry name" value="nusB"/>
    <property type="match status" value="1"/>
</dbReference>
<dbReference type="RefSeq" id="WP_003135894.1">
    <property type="nucleotide sequence ID" value="NZ_AMQS01000018.1"/>
</dbReference>
<dbReference type="PANTHER" id="PTHR11078">
    <property type="entry name" value="N UTILIZATION SUBSTANCE PROTEIN B-RELATED"/>
    <property type="match status" value="1"/>
</dbReference>
<evidence type="ECO:0000256" key="1">
    <source>
        <dbReference type="ARBA" id="ARBA00005952"/>
    </source>
</evidence>
<feature type="domain" description="NusB/RsmB/TIM44" evidence="7">
    <location>
        <begin position="212"/>
        <end position="323"/>
    </location>
</feature>
<keyword evidence="2 6" id="KW-0889">Transcription antitermination</keyword>
<dbReference type="InterPro" id="IPR035926">
    <property type="entry name" value="NusB-like_sf"/>
</dbReference>
<comment type="caution">
    <text evidence="8">The sequence shown here is derived from an EMBL/GenBank/DDBJ whole genome shotgun (WGS) entry which is preliminary data.</text>
</comment>
<evidence type="ECO:0000256" key="6">
    <source>
        <dbReference type="HAMAP-Rule" id="MF_00073"/>
    </source>
</evidence>
<dbReference type="PATRIC" id="fig|1231377.3.peg.1375"/>
<evidence type="ECO:0000313" key="8">
    <source>
        <dbReference type="EMBL" id="EKF51240.1"/>
    </source>
</evidence>
<dbReference type="SUPFAM" id="SSF48013">
    <property type="entry name" value="NusB-like"/>
    <property type="match status" value="1"/>
</dbReference>
<sequence>MPNKLTQHSIRQRAAQTLFEYEIRKAMSEAVLTEFKNNVEKIKRELAKPIRFDIAYQDERITVRDFPRFFTKPLKEIDKIYEILDIPNREKTAVYRALSFIRDFGGYTKRMNDQEAVDLYKDIFMNLNLVRLFNIELEEENIAVRVRDFLRASFRSETPEAKLEVFNKVFSDVHSSVREKITVEIFKPLTVQDEVAEVLAQTEPKFAVASKGILEQAKQFALNYDNDTEEEVVAPAYFTELVDGILEKKNVLDAALSEYLAKGWTFSRLTTIEQALLRLGTYEILFTETPDLVAINEAIELTKDFSDEKSSKFINGMLTNLIKK</sequence>
<dbReference type="GO" id="GO:0005829">
    <property type="term" value="C:cytosol"/>
    <property type="evidence" value="ECO:0007669"/>
    <property type="project" value="TreeGrafter"/>
</dbReference>
<protein>
    <recommendedName>
        <fullName evidence="6">Transcription antitermination protein NusB</fullName>
    </recommendedName>
    <alternativeName>
        <fullName evidence="6">Antitermination factor NusB</fullName>
    </alternativeName>
</protein>
<dbReference type="eggNOG" id="COG0781">
    <property type="taxonomic scope" value="Bacteria"/>
</dbReference>
<keyword evidence="4 6" id="KW-0805">Transcription regulation</keyword>
<proteinExistence type="inferred from homology"/>
<dbReference type="GO" id="GO:0003723">
    <property type="term" value="F:RNA binding"/>
    <property type="evidence" value="ECO:0007669"/>
    <property type="project" value="UniProtKB-UniRule"/>
</dbReference>
<comment type="function">
    <text evidence="6">Involved in transcription antitermination. Required for transcription of ribosomal RNA (rRNA) genes. Binds specifically to the boxA antiterminator sequence of the ribosomal RNA (rrn) operons.</text>
</comment>
<evidence type="ECO:0000256" key="5">
    <source>
        <dbReference type="ARBA" id="ARBA00023163"/>
    </source>
</evidence>
<keyword evidence="3 6" id="KW-0694">RNA-binding</keyword>
<evidence type="ECO:0000256" key="3">
    <source>
        <dbReference type="ARBA" id="ARBA00022884"/>
    </source>
</evidence>
<dbReference type="InterPro" id="IPR011605">
    <property type="entry name" value="NusB_fam"/>
</dbReference>
<dbReference type="InterPro" id="IPR006027">
    <property type="entry name" value="NusB_RsmB_TIM44"/>
</dbReference>
<reference evidence="8 9" key="1">
    <citation type="journal article" date="2012" name="J. Bacteriol.">
        <title>Genome Sequence of the Bacteriocin-Producing Strain Lactococcus garvieae DCC43.</title>
        <authorList>
            <person name="Gabrielsen C."/>
            <person name="Brede D.A."/>
            <person name="Hernandez P.E."/>
            <person name="Nes I.F."/>
            <person name="Diep D.B."/>
        </authorList>
    </citation>
    <scope>NUCLEOTIDE SEQUENCE [LARGE SCALE GENOMIC DNA]</scope>
    <source>
        <strain evidence="8 9">DCC43</strain>
    </source>
</reference>
<evidence type="ECO:0000256" key="4">
    <source>
        <dbReference type="ARBA" id="ARBA00023015"/>
    </source>
</evidence>
<evidence type="ECO:0000313" key="9">
    <source>
        <dbReference type="Proteomes" id="UP000006787"/>
    </source>
</evidence>
<dbReference type="AlphaFoldDB" id="K2PIH6"/>
<dbReference type="Proteomes" id="UP000006787">
    <property type="component" value="Unassembled WGS sequence"/>
</dbReference>
<gene>
    <name evidence="6" type="primary">nusB</name>
    <name evidence="8" type="ORF">C426_1379</name>
</gene>
<dbReference type="GO" id="GO:0006353">
    <property type="term" value="P:DNA-templated transcription termination"/>
    <property type="evidence" value="ECO:0007669"/>
    <property type="project" value="UniProtKB-UniRule"/>
</dbReference>
<organism evidence="8 9">
    <name type="scientific">Lactococcus garvieae DCC43</name>
    <dbReference type="NCBI Taxonomy" id="1231377"/>
    <lineage>
        <taxon>Bacteria</taxon>
        <taxon>Bacillati</taxon>
        <taxon>Bacillota</taxon>
        <taxon>Bacilli</taxon>
        <taxon>Lactobacillales</taxon>
        <taxon>Streptococcaceae</taxon>
        <taxon>Lactococcus</taxon>
    </lineage>
</organism>
<dbReference type="Gene3D" id="1.10.940.10">
    <property type="entry name" value="NusB-like"/>
    <property type="match status" value="1"/>
</dbReference>
<evidence type="ECO:0000259" key="7">
    <source>
        <dbReference type="Pfam" id="PF01029"/>
    </source>
</evidence>
<dbReference type="HAMAP" id="MF_00073">
    <property type="entry name" value="NusB"/>
    <property type="match status" value="1"/>
</dbReference>
<comment type="similarity">
    <text evidence="1 6">Belongs to the NusB family.</text>
</comment>
<dbReference type="PANTHER" id="PTHR11078:SF3">
    <property type="entry name" value="ANTITERMINATION NUSB DOMAIN-CONTAINING PROTEIN"/>
    <property type="match status" value="1"/>
</dbReference>
<dbReference type="NCBIfam" id="NF001223">
    <property type="entry name" value="PRK00202.1-1"/>
    <property type="match status" value="1"/>
</dbReference>
<dbReference type="EMBL" id="AMQS01000018">
    <property type="protein sequence ID" value="EKF51240.1"/>
    <property type="molecule type" value="Genomic_DNA"/>
</dbReference>
<dbReference type="Pfam" id="PF01029">
    <property type="entry name" value="NusB"/>
    <property type="match status" value="1"/>
</dbReference>
<accession>K2PIH6</accession>
<evidence type="ECO:0000256" key="2">
    <source>
        <dbReference type="ARBA" id="ARBA00022814"/>
    </source>
</evidence>